<feature type="compositionally biased region" description="Low complexity" evidence="1">
    <location>
        <begin position="192"/>
        <end position="205"/>
    </location>
</feature>
<organism evidence="3 4">
    <name type="scientific">Aphanomyces euteiches</name>
    <dbReference type="NCBI Taxonomy" id="100861"/>
    <lineage>
        <taxon>Eukaryota</taxon>
        <taxon>Sar</taxon>
        <taxon>Stramenopiles</taxon>
        <taxon>Oomycota</taxon>
        <taxon>Saprolegniomycetes</taxon>
        <taxon>Saprolegniales</taxon>
        <taxon>Verrucalvaceae</taxon>
        <taxon>Aphanomyces</taxon>
    </lineage>
</organism>
<evidence type="ECO:0008006" key="5">
    <source>
        <dbReference type="Google" id="ProtNLM"/>
    </source>
</evidence>
<evidence type="ECO:0000313" key="4">
    <source>
        <dbReference type="Proteomes" id="UP000481153"/>
    </source>
</evidence>
<sequence>MKATKVMLKAWMLIIVALVSPMVVTVDAQLKRCDASKIALATYPAVNSPAGKACGADALGGRPISSIFEAVISDATIAKMVAAPSCQAWWSALAQAFTSLSSCTFLGKNVQDFGSLSLEAFLHTNNKEIQSFDPSKPFDPSQITWDPPSNTATPSTSPAPSAVTPETTLTPSTTPYVSPTDTPPSTAPPATSPVTTTTAPSPSSDLNTGGSPSATSNGFVHSVSSVLFLMQVVYSVV</sequence>
<feature type="signal peptide" evidence="2">
    <location>
        <begin position="1"/>
        <end position="28"/>
    </location>
</feature>
<dbReference type="Proteomes" id="UP000481153">
    <property type="component" value="Unassembled WGS sequence"/>
</dbReference>
<keyword evidence="4" id="KW-1185">Reference proteome</keyword>
<evidence type="ECO:0000256" key="2">
    <source>
        <dbReference type="SAM" id="SignalP"/>
    </source>
</evidence>
<keyword evidence="2" id="KW-0732">Signal</keyword>
<feature type="region of interest" description="Disordered" evidence="1">
    <location>
        <begin position="132"/>
        <end position="213"/>
    </location>
</feature>
<protein>
    <recommendedName>
        <fullName evidence="5">Elicitin-like protein</fullName>
    </recommendedName>
</protein>
<feature type="compositionally biased region" description="Low complexity" evidence="1">
    <location>
        <begin position="147"/>
        <end position="180"/>
    </location>
</feature>
<evidence type="ECO:0000256" key="1">
    <source>
        <dbReference type="SAM" id="MobiDB-lite"/>
    </source>
</evidence>
<reference evidence="3 4" key="1">
    <citation type="submission" date="2019-07" db="EMBL/GenBank/DDBJ databases">
        <title>Genomics analysis of Aphanomyces spp. identifies a new class of oomycete effector associated with host adaptation.</title>
        <authorList>
            <person name="Gaulin E."/>
        </authorList>
    </citation>
    <scope>NUCLEOTIDE SEQUENCE [LARGE SCALE GENOMIC DNA]</scope>
    <source>
        <strain evidence="3 4">ATCC 201684</strain>
    </source>
</reference>
<gene>
    <name evidence="3" type="ORF">Ae201684_008203</name>
</gene>
<feature type="chain" id="PRO_5026320300" description="Elicitin-like protein" evidence="2">
    <location>
        <begin position="29"/>
        <end position="237"/>
    </location>
</feature>
<accession>A0A6G0X5M3</accession>
<dbReference type="AlphaFoldDB" id="A0A6G0X5M3"/>
<feature type="compositionally biased region" description="Pro residues" evidence="1">
    <location>
        <begin position="181"/>
        <end position="191"/>
    </location>
</feature>
<proteinExistence type="predicted"/>
<dbReference type="EMBL" id="VJMJ01000100">
    <property type="protein sequence ID" value="KAF0735288.1"/>
    <property type="molecule type" value="Genomic_DNA"/>
</dbReference>
<evidence type="ECO:0000313" key="3">
    <source>
        <dbReference type="EMBL" id="KAF0735288.1"/>
    </source>
</evidence>
<dbReference type="VEuPathDB" id="FungiDB:AeMF1_012351"/>
<name>A0A6G0X5M3_9STRA</name>
<comment type="caution">
    <text evidence="3">The sequence shown here is derived from an EMBL/GenBank/DDBJ whole genome shotgun (WGS) entry which is preliminary data.</text>
</comment>